<evidence type="ECO:0000256" key="1">
    <source>
        <dbReference type="ARBA" id="ARBA00004651"/>
    </source>
</evidence>
<evidence type="ECO:0000256" key="6">
    <source>
        <dbReference type="ARBA" id="ARBA00022741"/>
    </source>
</evidence>
<dbReference type="EMBL" id="JBBPCC010000001">
    <property type="protein sequence ID" value="MEK8126614.1"/>
    <property type="molecule type" value="Genomic_DNA"/>
</dbReference>
<dbReference type="Proteomes" id="UP001469365">
    <property type="component" value="Unassembled WGS sequence"/>
</dbReference>
<protein>
    <submittedName>
        <fullName evidence="15">Histidine kinase</fullName>
    </submittedName>
</protein>
<keyword evidence="11 12" id="KW-0472">Membrane</keyword>
<evidence type="ECO:0000256" key="2">
    <source>
        <dbReference type="ARBA" id="ARBA00022475"/>
    </source>
</evidence>
<dbReference type="Gene3D" id="6.10.340.10">
    <property type="match status" value="1"/>
</dbReference>
<evidence type="ECO:0000256" key="7">
    <source>
        <dbReference type="ARBA" id="ARBA00022777"/>
    </source>
</evidence>
<evidence type="ECO:0000256" key="5">
    <source>
        <dbReference type="ARBA" id="ARBA00022692"/>
    </source>
</evidence>
<keyword evidence="9 12" id="KW-1133">Transmembrane helix</keyword>
<keyword evidence="2" id="KW-1003">Cell membrane</keyword>
<dbReference type="InterPro" id="IPR010559">
    <property type="entry name" value="Sig_transdc_His_kin_internal"/>
</dbReference>
<dbReference type="SUPFAM" id="SSF55874">
    <property type="entry name" value="ATPase domain of HSP90 chaperone/DNA topoisomerase II/histidine kinase"/>
    <property type="match status" value="1"/>
</dbReference>
<feature type="domain" description="Histidine kinase/HSP90-like ATPase" evidence="13">
    <location>
        <begin position="480"/>
        <end position="589"/>
    </location>
</feature>
<dbReference type="InterPro" id="IPR036890">
    <property type="entry name" value="HATPase_C_sf"/>
</dbReference>
<dbReference type="PANTHER" id="PTHR34220:SF11">
    <property type="entry name" value="SENSOR PROTEIN KINASE HPTS"/>
    <property type="match status" value="1"/>
</dbReference>
<evidence type="ECO:0000256" key="3">
    <source>
        <dbReference type="ARBA" id="ARBA00022553"/>
    </source>
</evidence>
<feature type="transmembrane region" description="Helical" evidence="12">
    <location>
        <begin position="303"/>
        <end position="325"/>
    </location>
</feature>
<feature type="transmembrane region" description="Helical" evidence="12">
    <location>
        <begin position="28"/>
        <end position="48"/>
    </location>
</feature>
<keyword evidence="4" id="KW-0808">Transferase</keyword>
<dbReference type="Pfam" id="PF02518">
    <property type="entry name" value="HATPase_c"/>
    <property type="match status" value="1"/>
</dbReference>
<keyword evidence="3" id="KW-0597">Phosphoprotein</keyword>
<name>A0ABU9DCY7_9BACL</name>
<evidence type="ECO:0000256" key="12">
    <source>
        <dbReference type="SAM" id="Phobius"/>
    </source>
</evidence>
<feature type="domain" description="Signal transduction histidine kinase internal region" evidence="14">
    <location>
        <begin position="383"/>
        <end position="461"/>
    </location>
</feature>
<dbReference type="GO" id="GO:0016301">
    <property type="term" value="F:kinase activity"/>
    <property type="evidence" value="ECO:0007669"/>
    <property type="project" value="UniProtKB-KW"/>
</dbReference>
<proteinExistence type="predicted"/>
<evidence type="ECO:0000256" key="9">
    <source>
        <dbReference type="ARBA" id="ARBA00022989"/>
    </source>
</evidence>
<evidence type="ECO:0000256" key="11">
    <source>
        <dbReference type="ARBA" id="ARBA00023136"/>
    </source>
</evidence>
<gene>
    <name evidence="15" type="ORF">WMW72_01685</name>
</gene>
<keyword evidence="6" id="KW-0547">Nucleotide-binding</keyword>
<evidence type="ECO:0000256" key="4">
    <source>
        <dbReference type="ARBA" id="ARBA00022679"/>
    </source>
</evidence>
<dbReference type="Gene3D" id="3.30.565.10">
    <property type="entry name" value="Histidine kinase-like ATPase, C-terminal domain"/>
    <property type="match status" value="1"/>
</dbReference>
<comment type="subcellular location">
    <subcellularLocation>
        <location evidence="1">Cell membrane</location>
        <topology evidence="1">Multi-pass membrane protein</topology>
    </subcellularLocation>
</comment>
<dbReference type="Pfam" id="PF06580">
    <property type="entry name" value="His_kinase"/>
    <property type="match status" value="1"/>
</dbReference>
<organism evidence="15 16">
    <name type="scientific">Paenibacillus filicis</name>
    <dbReference type="NCBI Taxonomy" id="669464"/>
    <lineage>
        <taxon>Bacteria</taxon>
        <taxon>Bacillati</taxon>
        <taxon>Bacillota</taxon>
        <taxon>Bacilli</taxon>
        <taxon>Bacillales</taxon>
        <taxon>Paenibacillaceae</taxon>
        <taxon>Paenibacillus</taxon>
    </lineage>
</organism>
<evidence type="ECO:0000259" key="14">
    <source>
        <dbReference type="Pfam" id="PF06580"/>
    </source>
</evidence>
<evidence type="ECO:0000256" key="8">
    <source>
        <dbReference type="ARBA" id="ARBA00022840"/>
    </source>
</evidence>
<evidence type="ECO:0000259" key="13">
    <source>
        <dbReference type="Pfam" id="PF02518"/>
    </source>
</evidence>
<comment type="caution">
    <text evidence="15">The sequence shown here is derived from an EMBL/GenBank/DDBJ whole genome shotgun (WGS) entry which is preliminary data.</text>
</comment>
<dbReference type="InterPro" id="IPR003594">
    <property type="entry name" value="HATPase_dom"/>
</dbReference>
<keyword evidence="16" id="KW-1185">Reference proteome</keyword>
<dbReference type="PANTHER" id="PTHR34220">
    <property type="entry name" value="SENSOR HISTIDINE KINASE YPDA"/>
    <property type="match status" value="1"/>
</dbReference>
<evidence type="ECO:0000256" key="10">
    <source>
        <dbReference type="ARBA" id="ARBA00023012"/>
    </source>
</evidence>
<keyword evidence="8" id="KW-0067">ATP-binding</keyword>
<reference evidence="15 16" key="1">
    <citation type="submission" date="2024-04" db="EMBL/GenBank/DDBJ databases">
        <title>draft genome sequnece of Paenibacillus filicis.</title>
        <authorList>
            <person name="Kim D.-U."/>
        </authorList>
    </citation>
    <scope>NUCLEOTIDE SEQUENCE [LARGE SCALE GENOMIC DNA]</scope>
    <source>
        <strain evidence="15 16">KACC14197</strain>
    </source>
</reference>
<sequence>MTNHIKNKLISSSISFIEYFSSSIKKKLMLMMMLITCIPVIAVTIVAISESRRNLEAEIRTSNQSNIEWSGKFVDEKLDMLDKLMFSVMADLTITRYLEGDLEANLQSKYMNQSYILNKLQLVYLPNLSFFDEISLYSSYENKSYSMINGDSRITSYSSGSLPLPWGRLGNTKLTFHMEGQPSPHFLMYRTMFKFIDKSVLGGVSISVNWSMLDPILQSMRSEKESLILIMDQAGRVVHSLPESDYDALELQSIQTALSSETSDTFVKTNTHYIFQQPVGNGNMRLVKAIPTRVVLESNRGTFWFSVCLGIGLLFISLAASVMLANKATNPILKLARAISFTAESNHDGYIETTRNDEIGWLEQKYSEMIRARYSIYIEKRNAQFKALQAQINPHFLHNTLQSVGAMAVSKNVPEIYQIIQTISSNFRYTMSTGNDFVTLTQELEHVDNYLKIQNFRFRDKVEKHFYIDKTARNASLPILILQPIVENAFEHGFPYTKAPWIIRIDVARQADKIWIIIEDNGIGISPERQEEINKRLLEDPGDVIVSTDNMALRNINARIGIHFGRPYGLMIVANSERQGTIVIVTLPYIQYNE</sequence>
<keyword evidence="5 12" id="KW-0812">Transmembrane</keyword>
<evidence type="ECO:0000313" key="15">
    <source>
        <dbReference type="EMBL" id="MEK8126614.1"/>
    </source>
</evidence>
<keyword evidence="7 15" id="KW-0418">Kinase</keyword>
<evidence type="ECO:0000313" key="16">
    <source>
        <dbReference type="Proteomes" id="UP001469365"/>
    </source>
</evidence>
<accession>A0ABU9DCY7</accession>
<dbReference type="RefSeq" id="WP_341413667.1">
    <property type="nucleotide sequence ID" value="NZ_JBBPCC010000001.1"/>
</dbReference>
<dbReference type="InterPro" id="IPR050640">
    <property type="entry name" value="Bact_2-comp_sensor_kinase"/>
</dbReference>
<keyword evidence="10" id="KW-0902">Two-component regulatory system</keyword>